<dbReference type="Proteomes" id="UP000299102">
    <property type="component" value="Unassembled WGS sequence"/>
</dbReference>
<evidence type="ECO:0000313" key="1">
    <source>
        <dbReference type="EMBL" id="GBP64067.1"/>
    </source>
</evidence>
<dbReference type="EMBL" id="BGZK01000886">
    <property type="protein sequence ID" value="GBP64067.1"/>
    <property type="molecule type" value="Genomic_DNA"/>
</dbReference>
<name>A0A4C1XP79_EUMVA</name>
<organism evidence="1 2">
    <name type="scientific">Eumeta variegata</name>
    <name type="common">Bagworm moth</name>
    <name type="synonym">Eumeta japonica</name>
    <dbReference type="NCBI Taxonomy" id="151549"/>
    <lineage>
        <taxon>Eukaryota</taxon>
        <taxon>Metazoa</taxon>
        <taxon>Ecdysozoa</taxon>
        <taxon>Arthropoda</taxon>
        <taxon>Hexapoda</taxon>
        <taxon>Insecta</taxon>
        <taxon>Pterygota</taxon>
        <taxon>Neoptera</taxon>
        <taxon>Endopterygota</taxon>
        <taxon>Lepidoptera</taxon>
        <taxon>Glossata</taxon>
        <taxon>Ditrysia</taxon>
        <taxon>Tineoidea</taxon>
        <taxon>Psychidae</taxon>
        <taxon>Oiketicinae</taxon>
        <taxon>Eumeta</taxon>
    </lineage>
</organism>
<dbReference type="AlphaFoldDB" id="A0A4C1XP79"/>
<evidence type="ECO:0000313" key="2">
    <source>
        <dbReference type="Proteomes" id="UP000299102"/>
    </source>
</evidence>
<comment type="caution">
    <text evidence="1">The sequence shown here is derived from an EMBL/GenBank/DDBJ whole genome shotgun (WGS) entry which is preliminary data.</text>
</comment>
<accession>A0A4C1XP79</accession>
<keyword evidence="2" id="KW-1185">Reference proteome</keyword>
<protein>
    <submittedName>
        <fullName evidence="1">Uncharacterized protein</fullName>
    </submittedName>
</protein>
<sequence>MDGRGLATVILSRVPRSIYSDLIKWFLARLMKKANGAAVICARRRSSGRGRRRRQCHCLFPCTEREWCVYKQRGELMALFWETQRTLNPAE</sequence>
<gene>
    <name evidence="1" type="ORF">EVAR_44150_1</name>
</gene>
<proteinExistence type="predicted"/>
<reference evidence="1 2" key="1">
    <citation type="journal article" date="2019" name="Commun. Biol.">
        <title>The bagworm genome reveals a unique fibroin gene that provides high tensile strength.</title>
        <authorList>
            <person name="Kono N."/>
            <person name="Nakamura H."/>
            <person name="Ohtoshi R."/>
            <person name="Tomita M."/>
            <person name="Numata K."/>
            <person name="Arakawa K."/>
        </authorList>
    </citation>
    <scope>NUCLEOTIDE SEQUENCE [LARGE SCALE GENOMIC DNA]</scope>
</reference>